<dbReference type="PANTHER" id="PTHR35177:SF2">
    <property type="entry name" value="HYDROGENASE MATURATION FACTOR HYBG"/>
    <property type="match status" value="1"/>
</dbReference>
<dbReference type="RefSeq" id="WP_160334397.1">
    <property type="nucleotide sequence ID" value="NZ_CALPCR010000005.1"/>
</dbReference>
<dbReference type="Pfam" id="PF01455">
    <property type="entry name" value="HupF_HypC"/>
    <property type="match status" value="1"/>
</dbReference>
<dbReference type="InterPro" id="IPR019812">
    <property type="entry name" value="Hydgase_assmbl_chp_CS"/>
</dbReference>
<dbReference type="SUPFAM" id="SSF159127">
    <property type="entry name" value="HupF/HypC-like"/>
    <property type="match status" value="1"/>
</dbReference>
<dbReference type="GO" id="GO:0005506">
    <property type="term" value="F:iron ion binding"/>
    <property type="evidence" value="ECO:0007669"/>
    <property type="project" value="TreeGrafter"/>
</dbReference>
<organism evidence="2 3">
    <name type="scientific">Parasutterella muris</name>
    <dbReference type="NCBI Taxonomy" id="2565572"/>
    <lineage>
        <taxon>Bacteria</taxon>
        <taxon>Pseudomonadati</taxon>
        <taxon>Pseudomonadota</taxon>
        <taxon>Betaproteobacteria</taxon>
        <taxon>Burkholderiales</taxon>
        <taxon>Sutterellaceae</taxon>
        <taxon>Parasutterella</taxon>
    </lineage>
</organism>
<dbReference type="PANTHER" id="PTHR35177">
    <property type="entry name" value="HYDROGENASE MATURATION FACTOR HYBG"/>
    <property type="match status" value="1"/>
</dbReference>
<comment type="similarity">
    <text evidence="1">Belongs to the HupF/HypC family.</text>
</comment>
<dbReference type="PRINTS" id="PR00445">
    <property type="entry name" value="HUPFHYPC"/>
</dbReference>
<evidence type="ECO:0000256" key="1">
    <source>
        <dbReference type="ARBA" id="ARBA00006018"/>
    </source>
</evidence>
<sequence>MCVGIPMQVKSLPSEGRAVCVGRGQTENLDVMLLGNVEAGDWVLAWNGMAVKKITPERAVQVDKALDAVEAAMNGGTPDVNDAFADIVANTGKLPPHLQKQLEGKK</sequence>
<dbReference type="NCBIfam" id="TIGR00074">
    <property type="entry name" value="hypC_hupF"/>
    <property type="match status" value="1"/>
</dbReference>
<dbReference type="GO" id="GO:1902670">
    <property type="term" value="F:carbon dioxide binding"/>
    <property type="evidence" value="ECO:0007669"/>
    <property type="project" value="TreeGrafter"/>
</dbReference>
<evidence type="ECO:0000313" key="3">
    <source>
        <dbReference type="Proteomes" id="UP000472580"/>
    </source>
</evidence>
<dbReference type="PROSITE" id="PS01097">
    <property type="entry name" value="HUPF_HYPC"/>
    <property type="match status" value="1"/>
</dbReference>
<evidence type="ECO:0000313" key="2">
    <source>
        <dbReference type="EMBL" id="MVX55960.1"/>
    </source>
</evidence>
<dbReference type="AlphaFoldDB" id="A0A6L6YEA4"/>
<dbReference type="Gene3D" id="2.30.30.140">
    <property type="match status" value="1"/>
</dbReference>
<keyword evidence="3" id="KW-1185">Reference proteome</keyword>
<reference evidence="2 3" key="1">
    <citation type="submission" date="2019-12" db="EMBL/GenBank/DDBJ databases">
        <title>Microbes associate with the intestines of laboratory mice.</title>
        <authorList>
            <person name="Navarre W."/>
            <person name="Wong E."/>
        </authorList>
    </citation>
    <scope>NUCLEOTIDE SEQUENCE [LARGE SCALE GENOMIC DNA]</scope>
    <source>
        <strain evidence="2 3">NM82_D38</strain>
    </source>
</reference>
<comment type="caution">
    <text evidence="2">The sequence shown here is derived from an EMBL/GenBank/DDBJ whole genome shotgun (WGS) entry which is preliminary data.</text>
</comment>
<protein>
    <submittedName>
        <fullName evidence="2">HypC/HybG/HupF family hydrogenase formation chaperone</fullName>
    </submittedName>
</protein>
<proteinExistence type="inferred from homology"/>
<dbReference type="InterPro" id="IPR001109">
    <property type="entry name" value="Hydrogenase_HupF/HypC"/>
</dbReference>
<accession>A0A6L6YEA4</accession>
<name>A0A6L6YEA4_9BURK</name>
<dbReference type="Proteomes" id="UP000472580">
    <property type="component" value="Unassembled WGS sequence"/>
</dbReference>
<dbReference type="GO" id="GO:0051604">
    <property type="term" value="P:protein maturation"/>
    <property type="evidence" value="ECO:0007669"/>
    <property type="project" value="TreeGrafter"/>
</dbReference>
<gene>
    <name evidence="2" type="primary">hypC</name>
    <name evidence="2" type="ORF">E5987_01895</name>
</gene>
<dbReference type="OrthoDB" id="9806017at2"/>
<dbReference type="EMBL" id="WSRP01000004">
    <property type="protein sequence ID" value="MVX55960.1"/>
    <property type="molecule type" value="Genomic_DNA"/>
</dbReference>